<feature type="repeat" description="ANK" evidence="3">
    <location>
        <begin position="503"/>
        <end position="531"/>
    </location>
</feature>
<keyword evidence="7" id="KW-1185">Reference proteome</keyword>
<feature type="repeat" description="ANK" evidence="3">
    <location>
        <begin position="254"/>
        <end position="286"/>
    </location>
</feature>
<dbReference type="PANTHER" id="PTHR24161:SF124">
    <property type="entry name" value="TRANSIENT RECEPTOR POTENTIAL CHANNEL PYREXIA"/>
    <property type="match status" value="1"/>
</dbReference>
<dbReference type="InterPro" id="IPR002110">
    <property type="entry name" value="Ankyrin_rpt"/>
</dbReference>
<dbReference type="CDD" id="cd03587">
    <property type="entry name" value="SOCS"/>
    <property type="match status" value="1"/>
</dbReference>
<dbReference type="SMART" id="SM00969">
    <property type="entry name" value="SOCS_box"/>
    <property type="match status" value="1"/>
</dbReference>
<comment type="caution">
    <text evidence="6">The sequence shown here is derived from an EMBL/GenBank/DDBJ whole genome shotgun (WGS) entry which is preliminary data.</text>
</comment>
<accession>A0A9D4RIJ3</accession>
<dbReference type="Proteomes" id="UP000828390">
    <property type="component" value="Unassembled WGS sequence"/>
</dbReference>
<feature type="region of interest" description="Disordered" evidence="4">
    <location>
        <begin position="1"/>
        <end position="22"/>
    </location>
</feature>
<evidence type="ECO:0000259" key="5">
    <source>
        <dbReference type="PROSITE" id="PS50225"/>
    </source>
</evidence>
<dbReference type="Pfam" id="PF07525">
    <property type="entry name" value="SOCS_box"/>
    <property type="match status" value="1"/>
</dbReference>
<evidence type="ECO:0000256" key="1">
    <source>
        <dbReference type="ARBA" id="ARBA00022737"/>
    </source>
</evidence>
<dbReference type="InterPro" id="IPR036770">
    <property type="entry name" value="Ankyrin_rpt-contain_sf"/>
</dbReference>
<dbReference type="InterPro" id="IPR036860">
    <property type="entry name" value="SH2_dom_sf"/>
</dbReference>
<feature type="repeat" description="ANK" evidence="3">
    <location>
        <begin position="188"/>
        <end position="220"/>
    </location>
</feature>
<dbReference type="SUPFAM" id="SSF48403">
    <property type="entry name" value="Ankyrin repeat"/>
    <property type="match status" value="2"/>
</dbReference>
<dbReference type="PROSITE" id="PS50225">
    <property type="entry name" value="SOCS"/>
    <property type="match status" value="1"/>
</dbReference>
<evidence type="ECO:0000256" key="4">
    <source>
        <dbReference type="SAM" id="MobiDB-lite"/>
    </source>
</evidence>
<feature type="repeat" description="ANK" evidence="3">
    <location>
        <begin position="56"/>
        <end position="88"/>
    </location>
</feature>
<dbReference type="SMART" id="SM00248">
    <property type="entry name" value="ANK"/>
    <property type="match status" value="17"/>
</dbReference>
<dbReference type="Gene3D" id="1.25.40.20">
    <property type="entry name" value="Ankyrin repeat-containing domain"/>
    <property type="match status" value="4"/>
</dbReference>
<gene>
    <name evidence="6" type="ORF">DPMN_033054</name>
</gene>
<evidence type="ECO:0000256" key="2">
    <source>
        <dbReference type="ARBA" id="ARBA00023043"/>
    </source>
</evidence>
<dbReference type="PROSITE" id="PS50088">
    <property type="entry name" value="ANK_REPEAT"/>
    <property type="match status" value="11"/>
</dbReference>
<dbReference type="EMBL" id="JAIWYP010000002">
    <property type="protein sequence ID" value="KAH3869881.1"/>
    <property type="molecule type" value="Genomic_DNA"/>
</dbReference>
<reference evidence="6" key="2">
    <citation type="submission" date="2020-11" db="EMBL/GenBank/DDBJ databases">
        <authorList>
            <person name="McCartney M.A."/>
            <person name="Auch B."/>
            <person name="Kono T."/>
            <person name="Mallez S."/>
            <person name="Becker A."/>
            <person name="Gohl D.M."/>
            <person name="Silverstein K.A.T."/>
            <person name="Koren S."/>
            <person name="Bechman K.B."/>
            <person name="Herman A."/>
            <person name="Abrahante J.E."/>
            <person name="Garbe J."/>
        </authorList>
    </citation>
    <scope>NUCLEOTIDE SEQUENCE</scope>
    <source>
        <strain evidence="6">Duluth1</strain>
        <tissue evidence="6">Whole animal</tissue>
    </source>
</reference>
<dbReference type="PANTHER" id="PTHR24161">
    <property type="entry name" value="ANK_REP_REGION DOMAIN-CONTAINING PROTEIN-RELATED"/>
    <property type="match status" value="1"/>
</dbReference>
<evidence type="ECO:0000256" key="3">
    <source>
        <dbReference type="PROSITE-ProRule" id="PRU00023"/>
    </source>
</evidence>
<feature type="repeat" description="ANK" evidence="3">
    <location>
        <begin position="155"/>
        <end position="187"/>
    </location>
</feature>
<dbReference type="Gene3D" id="3.30.505.10">
    <property type="entry name" value="SH2 domain"/>
    <property type="match status" value="1"/>
</dbReference>
<dbReference type="AlphaFoldDB" id="A0A9D4RIJ3"/>
<proteinExistence type="predicted"/>
<evidence type="ECO:0000313" key="7">
    <source>
        <dbReference type="Proteomes" id="UP000828390"/>
    </source>
</evidence>
<reference evidence="6" key="1">
    <citation type="journal article" date="2019" name="bioRxiv">
        <title>The Genome of the Zebra Mussel, Dreissena polymorpha: A Resource for Invasive Species Research.</title>
        <authorList>
            <person name="McCartney M.A."/>
            <person name="Auch B."/>
            <person name="Kono T."/>
            <person name="Mallez S."/>
            <person name="Zhang Y."/>
            <person name="Obille A."/>
            <person name="Becker A."/>
            <person name="Abrahante J.E."/>
            <person name="Garbe J."/>
            <person name="Badalamenti J.P."/>
            <person name="Herman A."/>
            <person name="Mangelson H."/>
            <person name="Liachko I."/>
            <person name="Sullivan S."/>
            <person name="Sone E.D."/>
            <person name="Koren S."/>
            <person name="Silverstein K.A.T."/>
            <person name="Beckman K.B."/>
            <person name="Gohl D.M."/>
        </authorList>
    </citation>
    <scope>NUCLEOTIDE SEQUENCE</scope>
    <source>
        <strain evidence="6">Duluth1</strain>
        <tissue evidence="6">Whole animal</tissue>
    </source>
</reference>
<organism evidence="6 7">
    <name type="scientific">Dreissena polymorpha</name>
    <name type="common">Zebra mussel</name>
    <name type="synonym">Mytilus polymorpha</name>
    <dbReference type="NCBI Taxonomy" id="45954"/>
    <lineage>
        <taxon>Eukaryota</taxon>
        <taxon>Metazoa</taxon>
        <taxon>Spiralia</taxon>
        <taxon>Lophotrochozoa</taxon>
        <taxon>Mollusca</taxon>
        <taxon>Bivalvia</taxon>
        <taxon>Autobranchia</taxon>
        <taxon>Heteroconchia</taxon>
        <taxon>Euheterodonta</taxon>
        <taxon>Imparidentia</taxon>
        <taxon>Neoheterodontei</taxon>
        <taxon>Myida</taxon>
        <taxon>Dreissenoidea</taxon>
        <taxon>Dreissenidae</taxon>
        <taxon>Dreissena</taxon>
    </lineage>
</organism>
<feature type="repeat" description="ANK" evidence="3">
    <location>
        <begin position="122"/>
        <end position="154"/>
    </location>
</feature>
<feature type="repeat" description="ANK" evidence="3">
    <location>
        <begin position="431"/>
        <end position="463"/>
    </location>
</feature>
<keyword evidence="1" id="KW-0677">Repeat</keyword>
<dbReference type="Pfam" id="PF12796">
    <property type="entry name" value="Ank_2"/>
    <property type="match status" value="5"/>
</dbReference>
<feature type="compositionally biased region" description="Basic and acidic residues" evidence="4">
    <location>
        <begin position="8"/>
        <end position="20"/>
    </location>
</feature>
<dbReference type="Pfam" id="PF00023">
    <property type="entry name" value="Ank"/>
    <property type="match status" value="1"/>
</dbReference>
<protein>
    <recommendedName>
        <fullName evidence="5">SOCS box domain-containing protein</fullName>
    </recommendedName>
</protein>
<feature type="domain" description="SOCS box" evidence="5">
    <location>
        <begin position="645"/>
        <end position="686"/>
    </location>
</feature>
<name>A0A9D4RIJ3_DREPO</name>
<dbReference type="OrthoDB" id="6059310at2759"/>
<keyword evidence="2 3" id="KW-0040">ANK repeat</keyword>
<sequence>MATSGRKLLRDSSRAGFEKREKRRQIRRLQEAIDKKDTETVKEILQDEFDVDFQYRGQTALQQAVREGCLDICKLLIAKGANVNMSDAEQNNLLNMACWRGFAEISDLLIQNGADIDERNIHGFTPANTCALQGYPDILQMLISAKADLDIHNQHGTTALHTAVARRHFECVQLLMLGGCRVDTQDERRRTPLIVAAGSGFADVIELLVNGGASVNAKDITGTTALFSAVANGYPEVVRSLVNSGADINQPTTKGVTPLLEAIHNGFTDIAQLLIDSKCDVNLTDRLHQAPIHLAIAKASQFFSETTDAATGLVRSLVEAGCDINLPDKGGSTPLYQSASAGNLDLTEYLLSRSADIAARKKDGDTVLHGAVHGNNPNIVQRLIQAGCPLNDKNLKGEHPLLTAITFSAKLEMIKALVSGGSCLDERDTVAGNTPLHYAILHYNTPAALLLIDSGCDVNMLNTKRHSPLYTACEKNAEEVARRILGSPKFQKRLFLVRNIPQPLFAAVSNGHAHMVDMLIQTGCDINMINSDGQTPVQQALTENCPFVVKLLLKYNCDLHAHARVKRLYKCCLLHEDQHPHFDLEPLFVALTHKSVDLLKLLIVCYWKIPGKFIAELDNVFQTTAELNTHYSHDLKSEIREVFLLSSRFPRSLKECCRALVRERLGACPGEKVEQLPVATMMKDYILMEEYFGDLWEKIEEHENSQPKHNFNAFNSVTYRDIGP</sequence>
<evidence type="ECO:0000313" key="6">
    <source>
        <dbReference type="EMBL" id="KAH3869881.1"/>
    </source>
</evidence>
<feature type="repeat" description="ANK" evidence="3">
    <location>
        <begin position="330"/>
        <end position="362"/>
    </location>
</feature>
<dbReference type="PROSITE" id="PS50297">
    <property type="entry name" value="ANK_REP_REGION"/>
    <property type="match status" value="8"/>
</dbReference>
<dbReference type="InterPro" id="IPR001496">
    <property type="entry name" value="SOCS_box"/>
</dbReference>
<feature type="repeat" description="ANK" evidence="3">
    <location>
        <begin position="89"/>
        <end position="121"/>
    </location>
</feature>
<feature type="repeat" description="ANK" evidence="3">
    <location>
        <begin position="363"/>
        <end position="395"/>
    </location>
</feature>
<feature type="repeat" description="ANK" evidence="3">
    <location>
        <begin position="221"/>
        <end position="253"/>
    </location>
</feature>
<dbReference type="PRINTS" id="PR01415">
    <property type="entry name" value="ANKYRIN"/>
</dbReference>